<comment type="caution">
    <text evidence="2">The sequence shown here is derived from an EMBL/GenBank/DDBJ whole genome shotgun (WGS) entry which is preliminary data.</text>
</comment>
<organism evidence="2 3">
    <name type="scientific">Phytophthora citrophthora</name>
    <dbReference type="NCBI Taxonomy" id="4793"/>
    <lineage>
        <taxon>Eukaryota</taxon>
        <taxon>Sar</taxon>
        <taxon>Stramenopiles</taxon>
        <taxon>Oomycota</taxon>
        <taxon>Peronosporomycetes</taxon>
        <taxon>Peronosporales</taxon>
        <taxon>Peronosporaceae</taxon>
        <taxon>Phytophthora</taxon>
    </lineage>
</organism>
<feature type="transmembrane region" description="Helical" evidence="1">
    <location>
        <begin position="78"/>
        <end position="103"/>
    </location>
</feature>
<accession>A0AAD9LMN7</accession>
<feature type="transmembrane region" description="Helical" evidence="1">
    <location>
        <begin position="135"/>
        <end position="161"/>
    </location>
</feature>
<evidence type="ECO:0000313" key="2">
    <source>
        <dbReference type="EMBL" id="KAK1942863.1"/>
    </source>
</evidence>
<sequence>MVKEDEIPTSERSTSVRAEAIDSLTSFVFQTDDIGGSNDLKDHLGKLETPGGAWSESQGSKPSIANVVSTEVATFYDVFGLLGVPMLIVFLLSAAWTFMLAVIQVRSNEMANMIMNTTEFDGGNFWLLPQPDTGLVVSSVVLLSLFGVGYTGLAVMMIFFYKIGHGTDVHDHSSRKLVVCDKTPAKTEERNVTTLRRFATWFRSIPLDVRQHYYVRIQVL</sequence>
<keyword evidence="3" id="KW-1185">Reference proteome</keyword>
<keyword evidence="1" id="KW-1133">Transmembrane helix</keyword>
<keyword evidence="1" id="KW-0812">Transmembrane</keyword>
<protein>
    <submittedName>
        <fullName evidence="2">Uncharacterized protein</fullName>
    </submittedName>
</protein>
<evidence type="ECO:0000256" key="1">
    <source>
        <dbReference type="SAM" id="Phobius"/>
    </source>
</evidence>
<dbReference type="AlphaFoldDB" id="A0AAD9LMN7"/>
<keyword evidence="1" id="KW-0472">Membrane</keyword>
<dbReference type="EMBL" id="JASMQC010000008">
    <property type="protein sequence ID" value="KAK1942863.1"/>
    <property type="molecule type" value="Genomic_DNA"/>
</dbReference>
<dbReference type="Proteomes" id="UP001259832">
    <property type="component" value="Unassembled WGS sequence"/>
</dbReference>
<name>A0AAD9LMN7_9STRA</name>
<evidence type="ECO:0000313" key="3">
    <source>
        <dbReference type="Proteomes" id="UP001259832"/>
    </source>
</evidence>
<proteinExistence type="predicted"/>
<reference evidence="2" key="1">
    <citation type="submission" date="2023-08" db="EMBL/GenBank/DDBJ databases">
        <title>Reference Genome Resource for the Citrus Pathogen Phytophthora citrophthora.</title>
        <authorList>
            <person name="Moller H."/>
            <person name="Coetzee B."/>
            <person name="Rose L.J."/>
            <person name="Van Niekerk J.M."/>
        </authorList>
    </citation>
    <scope>NUCLEOTIDE SEQUENCE</scope>
    <source>
        <strain evidence="2">STE-U-9442</strain>
    </source>
</reference>
<gene>
    <name evidence="2" type="ORF">P3T76_005500</name>
</gene>